<dbReference type="CDD" id="cd00067">
    <property type="entry name" value="GAL4"/>
    <property type="match status" value="1"/>
</dbReference>
<accession>A0A8H6S0S4</accession>
<evidence type="ECO:0000256" key="1">
    <source>
        <dbReference type="SAM" id="MobiDB-lite"/>
    </source>
</evidence>
<gene>
    <name evidence="4" type="ORF">MIND_01297200</name>
</gene>
<dbReference type="SMART" id="SM00066">
    <property type="entry name" value="GAL4"/>
    <property type="match status" value="1"/>
</dbReference>
<dbReference type="PROSITE" id="PS50048">
    <property type="entry name" value="ZN2_CY6_FUNGAL_2"/>
    <property type="match status" value="1"/>
</dbReference>
<feature type="transmembrane region" description="Helical" evidence="2">
    <location>
        <begin position="742"/>
        <end position="763"/>
    </location>
</feature>
<reference evidence="4" key="1">
    <citation type="submission" date="2020-05" db="EMBL/GenBank/DDBJ databases">
        <title>Mycena genomes resolve the evolution of fungal bioluminescence.</title>
        <authorList>
            <person name="Tsai I.J."/>
        </authorList>
    </citation>
    <scope>NUCLEOTIDE SEQUENCE</scope>
    <source>
        <strain evidence="4">171206Taipei</strain>
    </source>
</reference>
<organism evidence="4 5">
    <name type="scientific">Mycena indigotica</name>
    <dbReference type="NCBI Taxonomy" id="2126181"/>
    <lineage>
        <taxon>Eukaryota</taxon>
        <taxon>Fungi</taxon>
        <taxon>Dikarya</taxon>
        <taxon>Basidiomycota</taxon>
        <taxon>Agaricomycotina</taxon>
        <taxon>Agaricomycetes</taxon>
        <taxon>Agaricomycetidae</taxon>
        <taxon>Agaricales</taxon>
        <taxon>Marasmiineae</taxon>
        <taxon>Mycenaceae</taxon>
        <taxon>Mycena</taxon>
    </lineage>
</organism>
<dbReference type="GO" id="GO:0008270">
    <property type="term" value="F:zinc ion binding"/>
    <property type="evidence" value="ECO:0007669"/>
    <property type="project" value="InterPro"/>
</dbReference>
<dbReference type="InterPro" id="IPR036864">
    <property type="entry name" value="Zn2-C6_fun-type_DNA-bd_sf"/>
</dbReference>
<keyword evidence="5" id="KW-1185">Reference proteome</keyword>
<dbReference type="OrthoDB" id="3046261at2759"/>
<evidence type="ECO:0000259" key="3">
    <source>
        <dbReference type="PROSITE" id="PS50048"/>
    </source>
</evidence>
<dbReference type="AlphaFoldDB" id="A0A8H6S0S4"/>
<sequence length="895" mass="98478">MAAHAQERKFKKPPACDTCKARRVLCHPQPNGEPCPRCAEKNIICTTTPIARGRPRKHPPPPSNATAKTQSEKHNTISPTNLCLLSSRSLPTSSRGSIPDISPDFIQHCFQAIEYVPQYAHPLLGPTKTNIKSILSGVNWDLYRVTPQMRVLAMCLVCAATLVSFHPFVLGNSSNCNPESFADEVFFGVNDESEDVSLLNTPEAHIIQSRIKECGRRRASTYRILRDFTLHSAWETGILLQSSEENAASCYFLDMLEYIDCVGSSRPWGVAYLSHIRVLAPLWHSTGHAASDASDWAKFLMFETLISTQSRTPILATPIDQLLLAGPEPPPLEGILSSLQKSAQDPHYAIIWTTMRPFMYHVTTLARQLSETISGDYPRLERLSEAAVLNLSNSLSLMQSIVLCLLDRIDAVLLSSLPAAVQSQTKGAPIPQPTVCIIDNTSVTGAARVAAYTLVVGFTSLVLSLYRELEYRETADADLVGAGHSATTRIHTAVGFIATDDRTRKRLRLMHDQTREMAVTAGRLFVRGLRYLPRLHYAPSLGATVCAWAEFCLEGAEVRAIEEEEMSNLITLQRELWLLSYSLDMPQSTALLLDRVAAQLRLVVVFSSIGVFLGRKALVDPPMGPFVQNYRDTCTDYSPGNPLCVLVPFFKELVTNELGKSILTAFGTVGGVLSLHLYLRAGQHGRSTFLSPLTFTLNSLAGQLFGAGFVGPIIIPTVFVLAKTFEPARNGRRVLPPPAYSYTVTTLVLQFFVVLLSMSLTAIPTTDPRWLYANYGFQGFPLLFLPLLFFSPQTRIESGTHTNHLHFGLTLNAGKVPFTLPVYFIALDYVGFILTFVGAYLVDLAAGDVPPGFDLLKISTRVLLTGPASTMAAFYEARERENIAAAEAVRLAKAQ</sequence>
<feature type="transmembrane region" description="Helical" evidence="2">
    <location>
        <begin position="770"/>
        <end position="790"/>
    </location>
</feature>
<dbReference type="GeneID" id="59351949"/>
<dbReference type="SUPFAM" id="SSF57701">
    <property type="entry name" value="Zn2/Cys6 DNA-binding domain"/>
    <property type="match status" value="1"/>
</dbReference>
<comment type="caution">
    <text evidence="4">The sequence shown here is derived from an EMBL/GenBank/DDBJ whole genome shotgun (WGS) entry which is preliminary data.</text>
</comment>
<dbReference type="InterPro" id="IPR001138">
    <property type="entry name" value="Zn2Cys6_DnaBD"/>
</dbReference>
<keyword evidence="2" id="KW-1133">Transmembrane helix</keyword>
<dbReference type="Gene3D" id="4.10.240.10">
    <property type="entry name" value="Zn(2)-C6 fungal-type DNA-binding domain"/>
    <property type="match status" value="1"/>
</dbReference>
<dbReference type="PROSITE" id="PS00463">
    <property type="entry name" value="ZN2_CY6_FUNGAL_1"/>
    <property type="match status" value="1"/>
</dbReference>
<dbReference type="GO" id="GO:0000981">
    <property type="term" value="F:DNA-binding transcription factor activity, RNA polymerase II-specific"/>
    <property type="evidence" value="ECO:0007669"/>
    <property type="project" value="InterPro"/>
</dbReference>
<feature type="region of interest" description="Disordered" evidence="1">
    <location>
        <begin position="50"/>
        <end position="76"/>
    </location>
</feature>
<dbReference type="EMBL" id="JACAZF010000014">
    <property type="protein sequence ID" value="KAF7290571.1"/>
    <property type="molecule type" value="Genomic_DNA"/>
</dbReference>
<proteinExistence type="predicted"/>
<dbReference type="Proteomes" id="UP000636479">
    <property type="component" value="Unassembled WGS sequence"/>
</dbReference>
<feature type="transmembrane region" description="Helical" evidence="2">
    <location>
        <begin position="658"/>
        <end position="679"/>
    </location>
</feature>
<evidence type="ECO:0000313" key="5">
    <source>
        <dbReference type="Proteomes" id="UP000636479"/>
    </source>
</evidence>
<protein>
    <recommendedName>
        <fullName evidence="3">Zn(2)-C6 fungal-type domain-containing protein</fullName>
    </recommendedName>
</protein>
<keyword evidence="2" id="KW-0812">Transmembrane</keyword>
<feature type="transmembrane region" description="Helical" evidence="2">
    <location>
        <begin position="700"/>
        <end position="722"/>
    </location>
</feature>
<name>A0A8H6S0S4_9AGAR</name>
<evidence type="ECO:0000256" key="2">
    <source>
        <dbReference type="SAM" id="Phobius"/>
    </source>
</evidence>
<feature type="domain" description="Zn(2)-C6 fungal-type" evidence="3">
    <location>
        <begin position="15"/>
        <end position="47"/>
    </location>
</feature>
<feature type="transmembrane region" description="Helical" evidence="2">
    <location>
        <begin position="820"/>
        <end position="842"/>
    </location>
</feature>
<dbReference type="RefSeq" id="XP_037213931.1">
    <property type="nucleotide sequence ID" value="XM_037369433.1"/>
</dbReference>
<keyword evidence="2" id="KW-0472">Membrane</keyword>
<evidence type="ECO:0000313" key="4">
    <source>
        <dbReference type="EMBL" id="KAF7290571.1"/>
    </source>
</evidence>